<protein>
    <submittedName>
        <fullName evidence="6">Glycoside hydrolase family 3 C-terminal domain-containing protein</fullName>
    </submittedName>
</protein>
<organism evidence="6 7">
    <name type="scientific">Candidatus Coproplasma stercoripullorum</name>
    <dbReference type="NCBI Taxonomy" id="2840751"/>
    <lineage>
        <taxon>Bacteria</taxon>
        <taxon>Bacillati</taxon>
        <taxon>Bacillota</taxon>
        <taxon>Clostridia</taxon>
        <taxon>Eubacteriales</taxon>
        <taxon>Candidatus Coproplasma</taxon>
    </lineage>
</organism>
<dbReference type="Gene3D" id="3.40.50.1700">
    <property type="entry name" value="Glycoside hydrolase family 3 C-terminal domain"/>
    <property type="match status" value="1"/>
</dbReference>
<reference evidence="6" key="2">
    <citation type="journal article" date="2021" name="PeerJ">
        <title>Extensive microbial diversity within the chicken gut microbiome revealed by metagenomics and culture.</title>
        <authorList>
            <person name="Gilroy R."/>
            <person name="Ravi A."/>
            <person name="Getino M."/>
            <person name="Pursley I."/>
            <person name="Horton D.L."/>
            <person name="Alikhan N.F."/>
            <person name="Baker D."/>
            <person name="Gharbi K."/>
            <person name="Hall N."/>
            <person name="Watson M."/>
            <person name="Adriaenssens E.M."/>
            <person name="Foster-Nyarko E."/>
            <person name="Jarju S."/>
            <person name="Secka A."/>
            <person name="Antonio M."/>
            <person name="Oren A."/>
            <person name="Chaudhuri R.R."/>
            <person name="La Ragione R."/>
            <person name="Hildebrand F."/>
            <person name="Pallen M.J."/>
        </authorList>
    </citation>
    <scope>NUCLEOTIDE SEQUENCE</scope>
    <source>
        <strain evidence="6">ChiW25-3613</strain>
    </source>
</reference>
<dbReference type="Pfam" id="PF01915">
    <property type="entry name" value="Glyco_hydro_3_C"/>
    <property type="match status" value="1"/>
</dbReference>
<dbReference type="InterPro" id="IPR017853">
    <property type="entry name" value="GH"/>
</dbReference>
<dbReference type="Gene3D" id="2.60.40.10">
    <property type="entry name" value="Immunoglobulins"/>
    <property type="match status" value="1"/>
</dbReference>
<dbReference type="AlphaFoldDB" id="A0A9D1AEN5"/>
<evidence type="ECO:0000259" key="5">
    <source>
        <dbReference type="SMART" id="SM01217"/>
    </source>
</evidence>
<dbReference type="Gene3D" id="3.20.20.300">
    <property type="entry name" value="Glycoside hydrolase, family 3, N-terminal domain"/>
    <property type="match status" value="1"/>
</dbReference>
<dbReference type="PANTHER" id="PTHR42715:SF10">
    <property type="entry name" value="BETA-GLUCOSIDASE"/>
    <property type="match status" value="1"/>
</dbReference>
<dbReference type="PANTHER" id="PTHR42715">
    <property type="entry name" value="BETA-GLUCOSIDASE"/>
    <property type="match status" value="1"/>
</dbReference>
<name>A0A9D1AEN5_9FIRM</name>
<accession>A0A9D1AEN5</accession>
<dbReference type="Proteomes" id="UP000824179">
    <property type="component" value="Unassembled WGS sequence"/>
</dbReference>
<dbReference type="InterPro" id="IPR050288">
    <property type="entry name" value="Cellulose_deg_GH3"/>
</dbReference>
<dbReference type="Gene3D" id="2.60.120.220">
    <property type="entry name" value="Satellite virus coat domain"/>
    <property type="match status" value="1"/>
</dbReference>
<reference evidence="6" key="1">
    <citation type="submission" date="2020-10" db="EMBL/GenBank/DDBJ databases">
        <authorList>
            <person name="Gilroy R."/>
        </authorList>
    </citation>
    <scope>NUCLEOTIDE SEQUENCE</scope>
    <source>
        <strain evidence="6">ChiW25-3613</strain>
    </source>
</reference>
<dbReference type="SUPFAM" id="SSF51445">
    <property type="entry name" value="(Trans)glycosidases"/>
    <property type="match status" value="1"/>
</dbReference>
<evidence type="ECO:0000313" key="7">
    <source>
        <dbReference type="Proteomes" id="UP000824179"/>
    </source>
</evidence>
<gene>
    <name evidence="6" type="ORF">IAB90_01670</name>
</gene>
<feature type="domain" description="Fibronectin type III-like" evidence="5">
    <location>
        <begin position="473"/>
        <end position="552"/>
    </location>
</feature>
<keyword evidence="4" id="KW-0732">Signal</keyword>
<dbReference type="InterPro" id="IPR001764">
    <property type="entry name" value="Glyco_hydro_3_N"/>
</dbReference>
<keyword evidence="2 6" id="KW-0378">Hydrolase</keyword>
<feature type="region of interest" description="Disordered" evidence="3">
    <location>
        <begin position="34"/>
        <end position="59"/>
    </location>
</feature>
<dbReference type="SUPFAM" id="SSF52279">
    <property type="entry name" value="Beta-D-glucan exohydrolase, C-terminal domain"/>
    <property type="match status" value="1"/>
</dbReference>
<dbReference type="Pfam" id="PF14310">
    <property type="entry name" value="Fn3-like"/>
    <property type="match status" value="1"/>
</dbReference>
<evidence type="ECO:0000256" key="4">
    <source>
        <dbReference type="SAM" id="SignalP"/>
    </source>
</evidence>
<dbReference type="InterPro" id="IPR002772">
    <property type="entry name" value="Glyco_hydro_3_C"/>
</dbReference>
<dbReference type="PROSITE" id="PS51257">
    <property type="entry name" value="PROKAR_LIPOPROTEIN"/>
    <property type="match status" value="1"/>
</dbReference>
<feature type="chain" id="PRO_5039062385" evidence="4">
    <location>
        <begin position="31"/>
        <end position="1134"/>
    </location>
</feature>
<dbReference type="InterPro" id="IPR013783">
    <property type="entry name" value="Ig-like_fold"/>
</dbReference>
<feature type="compositionally biased region" description="Low complexity" evidence="3">
    <location>
        <begin position="34"/>
        <end position="54"/>
    </location>
</feature>
<comment type="similarity">
    <text evidence="1">Belongs to the glycosyl hydrolase 3 family.</text>
</comment>
<feature type="signal peptide" evidence="4">
    <location>
        <begin position="1"/>
        <end position="30"/>
    </location>
</feature>
<evidence type="ECO:0000313" key="6">
    <source>
        <dbReference type="EMBL" id="HIR39067.1"/>
    </source>
</evidence>
<proteinExistence type="inferred from homology"/>
<sequence>MAKLRKGKLAVAIASLALAGTMLFSLACTAGEQGATGPQGPQGPQGVQGEQGLPGEDGKTPYIGENGNWWVGDTDLGVNAGTVPDPLVALNETKAPVTHDVSGYLYMDGKFVPDYENINENYKHSRELNIQAAKEGFVLLKNDNNALPLSSGNSITMLGFRSYNPQTGGGGSGSGVVGAYGVPYTDIVTGIKSGGFEINPRVKKIYEQNGAMESKTELSPSILAAAESSFERYNDAALVTIGRSGSEGSDIKMSNVDGHSDKTEHFLELDDNEEALIRYAKQHFSKVIVLLNSANTMELGELNAPKTEDNLGVDAILQVGHMGNDGAAALGDVLNGTVSPSGKTVDTWTRDFTKDPSYANFSSMTQNGEGWNNNLYNPDGTVNSSYHTVEYREDIYVGYKYYETLYDDMAVEDKAEADKWYADAVVYPFGYGMSYTKFEWELVGAGQGEITAANETVTLKVRVTNTGDVAGKDVVQMYVNPPYTYGGIEKASANLMDFAKTDLLQPGQSQVLTLQCVAQDFASFDWNDLNGNGFKGYELEAGDYIVSVNRSAHEEAFSVTRTVEEDIKCTTDYTTGDEITAVLSQDSGTWAEYNSTNASLRGNMLSRMDLTAVPEAASIADRTMTQAVVDAIEDLDMMASCKDEETDPWYVEEKPANWTQGAGEKDENGRYKTLLRDMAGVSYQEYEIKDGQVIVGQDAESQKWEEFLNQLTWEEMTAAVQYGWYGRHGIDTIGMEFQADTDGPNQPGGPNLWIVDRAPGTLGGGTCWTGIVIQASTWNDELLEEIGKAIGNEALFINLNGWYGPGMNIHRSPFGGRNFEYYSEDGVLSGKMAAAVVKGASSKGVVCYLKHMFLNDQETDRDTLFTYVSEQAIREIYLKPFEMAIKEGHAMGIMAAKNRVGNVSAEANAAVTNSIIRGEWNYKGIVVTDAYSGMACKTVDAMVRSGTDIPLSGVGKRNNADGTYFLEQNRWDDETDMVYVGAQRYAPAYGDVAQQPDTNLNVASPTLWASVRRSVMHLLYTAANSSGNRNGWVNGETEEVTVTANSAFEITLAEGYTLSNVKLAPESELPTGLFISEDGVVSGTLAAGTYTFTVECLVDGWIGLTNEINQTNAEHIKEGAVREVSTIVVKIVVS</sequence>
<evidence type="ECO:0000256" key="1">
    <source>
        <dbReference type="ARBA" id="ARBA00005336"/>
    </source>
</evidence>
<evidence type="ECO:0000256" key="3">
    <source>
        <dbReference type="SAM" id="MobiDB-lite"/>
    </source>
</evidence>
<dbReference type="InterPro" id="IPR026891">
    <property type="entry name" value="Fn3-like"/>
</dbReference>
<dbReference type="PRINTS" id="PR00133">
    <property type="entry name" value="GLHYDRLASE3"/>
</dbReference>
<dbReference type="InterPro" id="IPR036881">
    <property type="entry name" value="Glyco_hydro_3_C_sf"/>
</dbReference>
<dbReference type="InterPro" id="IPR036962">
    <property type="entry name" value="Glyco_hydro_3_N_sf"/>
</dbReference>
<dbReference type="EMBL" id="DVHB01000035">
    <property type="protein sequence ID" value="HIR39067.1"/>
    <property type="molecule type" value="Genomic_DNA"/>
</dbReference>
<dbReference type="Pfam" id="PF05345">
    <property type="entry name" value="He_PIG"/>
    <property type="match status" value="1"/>
</dbReference>
<evidence type="ECO:0000256" key="2">
    <source>
        <dbReference type="ARBA" id="ARBA00022801"/>
    </source>
</evidence>
<dbReference type="GO" id="GO:0005975">
    <property type="term" value="P:carbohydrate metabolic process"/>
    <property type="evidence" value="ECO:0007669"/>
    <property type="project" value="InterPro"/>
</dbReference>
<dbReference type="Pfam" id="PF00933">
    <property type="entry name" value="Glyco_hydro_3"/>
    <property type="match status" value="1"/>
</dbReference>
<dbReference type="SMART" id="SM01217">
    <property type="entry name" value="Fn3_like"/>
    <property type="match status" value="1"/>
</dbReference>
<comment type="caution">
    <text evidence="6">The sequence shown here is derived from an EMBL/GenBank/DDBJ whole genome shotgun (WGS) entry which is preliminary data.</text>
</comment>
<dbReference type="GO" id="GO:0004553">
    <property type="term" value="F:hydrolase activity, hydrolyzing O-glycosyl compounds"/>
    <property type="evidence" value="ECO:0007669"/>
    <property type="project" value="InterPro"/>
</dbReference>